<comment type="pathway">
    <text evidence="4">Cofactor biosynthesis; adenosylcobalamin biosynthesis; adenosylcobalamin from cob(II)yrinate a,c-diamide: step 2/7.</text>
</comment>
<comment type="similarity">
    <text evidence="4">Belongs to the Cob(I)alamin adenosyltransferase family.</text>
</comment>
<evidence type="ECO:0000256" key="1">
    <source>
        <dbReference type="ARBA" id="ARBA00022679"/>
    </source>
</evidence>
<dbReference type="EMBL" id="JAIRAU010000002">
    <property type="protein sequence ID" value="MBZ5708985.1"/>
    <property type="molecule type" value="Genomic_DNA"/>
</dbReference>
<dbReference type="SUPFAM" id="SSF89028">
    <property type="entry name" value="Cobalamin adenosyltransferase-like"/>
    <property type="match status" value="1"/>
</dbReference>
<dbReference type="PANTHER" id="PTHR12213">
    <property type="entry name" value="CORRINOID ADENOSYLTRANSFERASE"/>
    <property type="match status" value="1"/>
</dbReference>
<protein>
    <recommendedName>
        <fullName evidence="4">Corrinoid adenosyltransferase</fullName>
        <ecNumber evidence="4">2.5.1.17</ecNumber>
    </recommendedName>
    <alternativeName>
        <fullName evidence="4">Cob(II)alamin adenosyltransferase</fullName>
    </alternativeName>
    <alternativeName>
        <fullName evidence="4">Cob(II)yrinic acid a,c-diamide adenosyltransferase</fullName>
    </alternativeName>
    <alternativeName>
        <fullName evidence="4">Cobinamide/cobalamin adenosyltransferase</fullName>
    </alternativeName>
</protein>
<dbReference type="NCBIfam" id="TIGR00636">
    <property type="entry name" value="PduO_Nterm"/>
    <property type="match status" value="1"/>
</dbReference>
<dbReference type="EC" id="2.5.1.17" evidence="4"/>
<sequence length="217" mass="23555">MHLGTCPAIPGRSDSPVVYISKVYTKFGDRGDTMLASGDTVGKDAPRVAAYGEVDELNAVLGVLRVELARVEPAAQRELLAALDAQLGRIQQELFDLGAELATPGATEGKAPLRVEEADVTRLEQELDAWNADLPPLRSFILPGGGPLGAYAHLARTVCRRAERTVVALTRVEPVRAEAVRYLNRLSDYFFVVARAVAHAFAVPEVLWDTHRRSSTP</sequence>
<evidence type="ECO:0000259" key="5">
    <source>
        <dbReference type="Pfam" id="PF01923"/>
    </source>
</evidence>
<gene>
    <name evidence="6" type="ORF">K7C98_06925</name>
</gene>
<keyword evidence="2 4" id="KW-0547">Nucleotide-binding</keyword>
<comment type="catalytic activity">
    <reaction evidence="4">
        <text>2 cob(II)yrinate a,c diamide + reduced [electron-transfer flavoprotein] + 2 ATP = 2 adenosylcob(III)yrinate a,c-diamide + 2 triphosphate + oxidized [electron-transfer flavoprotein] + 3 H(+)</text>
        <dbReference type="Rhea" id="RHEA:11528"/>
        <dbReference type="Rhea" id="RHEA-COMP:10685"/>
        <dbReference type="Rhea" id="RHEA-COMP:10686"/>
        <dbReference type="ChEBI" id="CHEBI:15378"/>
        <dbReference type="ChEBI" id="CHEBI:18036"/>
        <dbReference type="ChEBI" id="CHEBI:30616"/>
        <dbReference type="ChEBI" id="CHEBI:57692"/>
        <dbReference type="ChEBI" id="CHEBI:58307"/>
        <dbReference type="ChEBI" id="CHEBI:58503"/>
        <dbReference type="ChEBI" id="CHEBI:58537"/>
        <dbReference type="EC" id="2.5.1.17"/>
    </reaction>
</comment>
<dbReference type="Pfam" id="PF01923">
    <property type="entry name" value="Cob_adeno_trans"/>
    <property type="match status" value="1"/>
</dbReference>
<keyword evidence="7" id="KW-1185">Reference proteome</keyword>
<evidence type="ECO:0000313" key="7">
    <source>
        <dbReference type="Proteomes" id="UP001139031"/>
    </source>
</evidence>
<evidence type="ECO:0000256" key="3">
    <source>
        <dbReference type="ARBA" id="ARBA00022840"/>
    </source>
</evidence>
<reference evidence="6" key="1">
    <citation type="submission" date="2021-08" db="EMBL/GenBank/DDBJ databases">
        <authorList>
            <person name="Stevens D.C."/>
        </authorList>
    </citation>
    <scope>NUCLEOTIDE SEQUENCE</scope>
    <source>
        <strain evidence="6">DSM 53165</strain>
    </source>
</reference>
<proteinExistence type="inferred from homology"/>
<evidence type="ECO:0000256" key="2">
    <source>
        <dbReference type="ARBA" id="ARBA00022741"/>
    </source>
</evidence>
<feature type="domain" description="Cobalamin adenosyltransferase-like" evidence="5">
    <location>
        <begin position="23"/>
        <end position="196"/>
    </location>
</feature>
<comment type="caution">
    <text evidence="6">The sequence shown here is derived from an EMBL/GenBank/DDBJ whole genome shotgun (WGS) entry which is preliminary data.</text>
</comment>
<dbReference type="InterPro" id="IPR029499">
    <property type="entry name" value="PduO-typ"/>
</dbReference>
<evidence type="ECO:0000313" key="6">
    <source>
        <dbReference type="EMBL" id="MBZ5708985.1"/>
    </source>
</evidence>
<comment type="catalytic activity">
    <reaction evidence="4">
        <text>2 cob(II)alamin + reduced [electron-transfer flavoprotein] + 2 ATP = 2 adenosylcob(III)alamin + 2 triphosphate + oxidized [electron-transfer flavoprotein] + 3 H(+)</text>
        <dbReference type="Rhea" id="RHEA:28671"/>
        <dbReference type="Rhea" id="RHEA-COMP:10685"/>
        <dbReference type="Rhea" id="RHEA-COMP:10686"/>
        <dbReference type="ChEBI" id="CHEBI:15378"/>
        <dbReference type="ChEBI" id="CHEBI:16304"/>
        <dbReference type="ChEBI" id="CHEBI:18036"/>
        <dbReference type="ChEBI" id="CHEBI:18408"/>
        <dbReference type="ChEBI" id="CHEBI:30616"/>
        <dbReference type="ChEBI" id="CHEBI:57692"/>
        <dbReference type="ChEBI" id="CHEBI:58307"/>
        <dbReference type="EC" id="2.5.1.17"/>
    </reaction>
</comment>
<dbReference type="InterPro" id="IPR016030">
    <property type="entry name" value="CblAdoTrfase-like"/>
</dbReference>
<dbReference type="GO" id="GO:0008817">
    <property type="term" value="F:corrinoid adenosyltransferase activity"/>
    <property type="evidence" value="ECO:0007669"/>
    <property type="project" value="UniProtKB-EC"/>
</dbReference>
<dbReference type="RefSeq" id="WP_224190764.1">
    <property type="nucleotide sequence ID" value="NZ_JAIRAU010000002.1"/>
</dbReference>
<dbReference type="Gene3D" id="1.20.1200.10">
    <property type="entry name" value="Cobalamin adenosyltransferase-like"/>
    <property type="match status" value="1"/>
</dbReference>
<accession>A0ABS7TL90</accession>
<name>A0ABS7TL90_9BACT</name>
<evidence type="ECO:0000256" key="4">
    <source>
        <dbReference type="RuleBase" id="RU366026"/>
    </source>
</evidence>
<dbReference type="InterPro" id="IPR036451">
    <property type="entry name" value="CblAdoTrfase-like_sf"/>
</dbReference>
<keyword evidence="4" id="KW-0169">Cobalamin biosynthesis</keyword>
<dbReference type="PANTHER" id="PTHR12213:SF0">
    <property type="entry name" value="CORRINOID ADENOSYLTRANSFERASE MMAB"/>
    <property type="match status" value="1"/>
</dbReference>
<dbReference type="Proteomes" id="UP001139031">
    <property type="component" value="Unassembled WGS sequence"/>
</dbReference>
<keyword evidence="1 4" id="KW-0808">Transferase</keyword>
<organism evidence="6 7">
    <name type="scientific">Nannocystis pusilla</name>
    <dbReference type="NCBI Taxonomy" id="889268"/>
    <lineage>
        <taxon>Bacteria</taxon>
        <taxon>Pseudomonadati</taxon>
        <taxon>Myxococcota</taxon>
        <taxon>Polyangia</taxon>
        <taxon>Nannocystales</taxon>
        <taxon>Nannocystaceae</taxon>
        <taxon>Nannocystis</taxon>
    </lineage>
</organism>
<keyword evidence="3 4" id="KW-0067">ATP-binding</keyword>